<comment type="caution">
    <text evidence="2">The sequence shown here is derived from an EMBL/GenBank/DDBJ whole genome shotgun (WGS) entry which is preliminary data.</text>
</comment>
<protein>
    <submittedName>
        <fullName evidence="2">Uncharacterized protein</fullName>
    </submittedName>
</protein>
<reference evidence="2 3" key="1">
    <citation type="submission" date="2019-07" db="EMBL/GenBank/DDBJ databases">
        <title>Draft genome assembly of a fouling barnacle, Amphibalanus amphitrite (Darwin, 1854): The first reference genome for Thecostraca.</title>
        <authorList>
            <person name="Kim W."/>
        </authorList>
    </citation>
    <scope>NUCLEOTIDE SEQUENCE [LARGE SCALE GENOMIC DNA]</scope>
    <source>
        <strain evidence="2">SNU_AA5</strain>
        <tissue evidence="2">Soma without cirri and trophi</tissue>
    </source>
</reference>
<accession>A0A6A4WK22</accession>
<proteinExistence type="predicted"/>
<dbReference type="OrthoDB" id="6398607at2759"/>
<dbReference type="PANTHER" id="PTHR33198:SF19">
    <property type="entry name" value="CCHC-TYPE DOMAIN-CONTAINING PROTEIN"/>
    <property type="match status" value="1"/>
</dbReference>
<keyword evidence="3" id="KW-1185">Reference proteome</keyword>
<gene>
    <name evidence="2" type="ORF">FJT64_025637</name>
</gene>
<dbReference type="Proteomes" id="UP000440578">
    <property type="component" value="Unassembled WGS sequence"/>
</dbReference>
<dbReference type="EMBL" id="VIIS01001075">
    <property type="protein sequence ID" value="KAF0302281.1"/>
    <property type="molecule type" value="Genomic_DNA"/>
</dbReference>
<evidence type="ECO:0000313" key="3">
    <source>
        <dbReference type="Proteomes" id="UP000440578"/>
    </source>
</evidence>
<organism evidence="2 3">
    <name type="scientific">Amphibalanus amphitrite</name>
    <name type="common">Striped barnacle</name>
    <name type="synonym">Balanus amphitrite</name>
    <dbReference type="NCBI Taxonomy" id="1232801"/>
    <lineage>
        <taxon>Eukaryota</taxon>
        <taxon>Metazoa</taxon>
        <taxon>Ecdysozoa</taxon>
        <taxon>Arthropoda</taxon>
        <taxon>Crustacea</taxon>
        <taxon>Multicrustacea</taxon>
        <taxon>Cirripedia</taxon>
        <taxon>Thoracica</taxon>
        <taxon>Thoracicalcarea</taxon>
        <taxon>Balanomorpha</taxon>
        <taxon>Balanoidea</taxon>
        <taxon>Balanidae</taxon>
        <taxon>Amphibalaninae</taxon>
        <taxon>Amphibalanus</taxon>
    </lineage>
</organism>
<sequence length="232" mass="25316">MANTIKLGIPQQLGVRLVLLLLVSLSMVHRCASTCPANHCNSGGICFRINQVMHYDVAKCFRIACRSSAITGVSSVVRMEDVGDCGQCCEYNGDIYAVDEEVFFEDDNCTRRCAGQDVWSDENESVTEYAARLRRLAKPCQFPSETLPEMLRDRLVCGIRDTRLQARLLSQTSLTMESALALACTSEAAEAQAQEIGRAESAAVPAARPLAVVGRLEQRSTQRAAPPRAGVD</sequence>
<dbReference type="PANTHER" id="PTHR33198">
    <property type="entry name" value="ANK_REP_REGION DOMAIN-CONTAINING PROTEIN-RELATED"/>
    <property type="match status" value="1"/>
</dbReference>
<keyword evidence="1" id="KW-0732">Signal</keyword>
<feature type="chain" id="PRO_5025489150" evidence="1">
    <location>
        <begin position="34"/>
        <end position="232"/>
    </location>
</feature>
<evidence type="ECO:0000313" key="2">
    <source>
        <dbReference type="EMBL" id="KAF0302281.1"/>
    </source>
</evidence>
<feature type="signal peptide" evidence="1">
    <location>
        <begin position="1"/>
        <end position="33"/>
    </location>
</feature>
<evidence type="ECO:0000256" key="1">
    <source>
        <dbReference type="SAM" id="SignalP"/>
    </source>
</evidence>
<name>A0A6A4WK22_AMPAM</name>
<dbReference type="AlphaFoldDB" id="A0A6A4WK22"/>